<comment type="pathway">
    <text evidence="1">Lipid metabolism.</text>
</comment>
<dbReference type="Proteomes" id="UP000501812">
    <property type="component" value="Chromosome"/>
</dbReference>
<keyword evidence="3 5" id="KW-0012">Acyltransferase</keyword>
<dbReference type="EMBL" id="CP051774">
    <property type="protein sequence ID" value="QJE99166.1"/>
    <property type="molecule type" value="Genomic_DNA"/>
</dbReference>
<keyword evidence="2 5" id="KW-0808">Transferase</keyword>
<evidence type="ECO:0000256" key="1">
    <source>
        <dbReference type="ARBA" id="ARBA00005189"/>
    </source>
</evidence>
<accession>A0A858RNZ9</accession>
<dbReference type="SMART" id="SM00563">
    <property type="entry name" value="PlsC"/>
    <property type="match status" value="1"/>
</dbReference>
<dbReference type="Pfam" id="PF01553">
    <property type="entry name" value="Acyltransferase"/>
    <property type="match status" value="1"/>
</dbReference>
<evidence type="ECO:0000256" key="3">
    <source>
        <dbReference type="ARBA" id="ARBA00023315"/>
    </source>
</evidence>
<dbReference type="AlphaFoldDB" id="A0A858RNZ9"/>
<protein>
    <submittedName>
        <fullName evidence="5">1-acyl-sn-glycerol-3-phosphate acyltransferase</fullName>
    </submittedName>
</protein>
<evidence type="ECO:0000313" key="6">
    <source>
        <dbReference type="Proteomes" id="UP000501812"/>
    </source>
</evidence>
<sequence>MRWVYWFGWSLFGSAYRSLFGLKVVGREHLVTEGAVLIAANHESFLDPPLIGTLYHDEMFYLARKTLMKGALLKWIYLAWNSIPVDQDRPDMTSLKAIIKLLSSGKRVLIFPEGERSLTGDLGVAQPGVGLIAVKTNAVIQPIRIRGAREALPRGSARVRFSQISLHIGPPIRLTAEELETAKGKHGYQHIADRIMDAVKAL</sequence>
<dbReference type="PANTHER" id="PTHR10434">
    <property type="entry name" value="1-ACYL-SN-GLYCEROL-3-PHOSPHATE ACYLTRANSFERASE"/>
    <property type="match status" value="1"/>
</dbReference>
<dbReference type="GO" id="GO:0003841">
    <property type="term" value="F:1-acylglycerol-3-phosphate O-acyltransferase activity"/>
    <property type="evidence" value="ECO:0007669"/>
    <property type="project" value="TreeGrafter"/>
</dbReference>
<dbReference type="SUPFAM" id="SSF69593">
    <property type="entry name" value="Glycerol-3-phosphate (1)-acyltransferase"/>
    <property type="match status" value="1"/>
</dbReference>
<reference evidence="5 6" key="1">
    <citation type="submission" date="2020-04" db="EMBL/GenBank/DDBJ databases">
        <title>Luteolibacter sp. G-1-1-1 isolated from soil.</title>
        <authorList>
            <person name="Dahal R.H."/>
        </authorList>
    </citation>
    <scope>NUCLEOTIDE SEQUENCE [LARGE SCALE GENOMIC DNA]</scope>
    <source>
        <strain evidence="5 6">G-1-1-1</strain>
    </source>
</reference>
<evidence type="ECO:0000256" key="2">
    <source>
        <dbReference type="ARBA" id="ARBA00022679"/>
    </source>
</evidence>
<proteinExistence type="predicted"/>
<evidence type="ECO:0000259" key="4">
    <source>
        <dbReference type="SMART" id="SM00563"/>
    </source>
</evidence>
<dbReference type="KEGG" id="luo:HHL09_01960"/>
<gene>
    <name evidence="5" type="ORF">HHL09_01960</name>
</gene>
<dbReference type="InterPro" id="IPR002123">
    <property type="entry name" value="Plipid/glycerol_acylTrfase"/>
</dbReference>
<feature type="domain" description="Phospholipid/glycerol acyltransferase" evidence="4">
    <location>
        <begin position="36"/>
        <end position="148"/>
    </location>
</feature>
<dbReference type="GO" id="GO:0006654">
    <property type="term" value="P:phosphatidic acid biosynthetic process"/>
    <property type="evidence" value="ECO:0007669"/>
    <property type="project" value="TreeGrafter"/>
</dbReference>
<evidence type="ECO:0000313" key="5">
    <source>
        <dbReference type="EMBL" id="QJE99166.1"/>
    </source>
</evidence>
<dbReference type="CDD" id="cd07989">
    <property type="entry name" value="LPLAT_AGPAT-like"/>
    <property type="match status" value="1"/>
</dbReference>
<keyword evidence="6" id="KW-1185">Reference proteome</keyword>
<name>A0A858RNZ9_9BACT</name>
<dbReference type="PANTHER" id="PTHR10434:SF11">
    <property type="entry name" value="1-ACYL-SN-GLYCEROL-3-PHOSPHATE ACYLTRANSFERASE"/>
    <property type="match status" value="1"/>
</dbReference>
<organism evidence="5 6">
    <name type="scientific">Luteolibacter luteus</name>
    <dbReference type="NCBI Taxonomy" id="2728835"/>
    <lineage>
        <taxon>Bacteria</taxon>
        <taxon>Pseudomonadati</taxon>
        <taxon>Verrucomicrobiota</taxon>
        <taxon>Verrucomicrobiia</taxon>
        <taxon>Verrucomicrobiales</taxon>
        <taxon>Verrucomicrobiaceae</taxon>
        <taxon>Luteolibacter</taxon>
    </lineage>
</organism>